<reference evidence="2" key="1">
    <citation type="journal article" date="2021" name="Proc. Natl. Acad. Sci. U.S.A.">
        <title>A Catalog of Tens of Thousands of Viruses from Human Metagenomes Reveals Hidden Associations with Chronic Diseases.</title>
        <authorList>
            <person name="Tisza M.J."/>
            <person name="Buck C.B."/>
        </authorList>
    </citation>
    <scope>NUCLEOTIDE SEQUENCE</scope>
    <source>
        <strain evidence="2">CtXZx16</strain>
    </source>
</reference>
<organism evidence="2">
    <name type="scientific">Siphoviridae sp. ctXZx16</name>
    <dbReference type="NCBI Taxonomy" id="2826371"/>
    <lineage>
        <taxon>Viruses</taxon>
        <taxon>Duplodnaviria</taxon>
        <taxon>Heunggongvirae</taxon>
        <taxon>Uroviricota</taxon>
        <taxon>Caudoviricetes</taxon>
    </lineage>
</organism>
<keyword evidence="1" id="KW-0472">Membrane</keyword>
<evidence type="ECO:0000256" key="1">
    <source>
        <dbReference type="SAM" id="Phobius"/>
    </source>
</evidence>
<dbReference type="EMBL" id="BK014925">
    <property type="protein sequence ID" value="DAD82841.1"/>
    <property type="molecule type" value="Genomic_DNA"/>
</dbReference>
<keyword evidence="1" id="KW-0812">Transmembrane</keyword>
<sequence length="66" mass="7463">MVSINSLESLLVERSSIRGFAADYYLLIALSTNVILVFISAYAIQLLFSVFRQRSHLGLFHPYVVV</sequence>
<accession>A0A8S5MKH1</accession>
<proteinExistence type="predicted"/>
<protein>
    <submittedName>
        <fullName evidence="2">Uncharacterized protein</fullName>
    </submittedName>
</protein>
<feature type="transmembrane region" description="Helical" evidence="1">
    <location>
        <begin position="24"/>
        <end position="48"/>
    </location>
</feature>
<keyword evidence="1" id="KW-1133">Transmembrane helix</keyword>
<evidence type="ECO:0000313" key="2">
    <source>
        <dbReference type="EMBL" id="DAD82841.1"/>
    </source>
</evidence>
<name>A0A8S5MKH1_9CAUD</name>